<comment type="caution">
    <text evidence="2">The sequence shown here is derived from an EMBL/GenBank/DDBJ whole genome shotgun (WGS) entry which is preliminary data.</text>
</comment>
<dbReference type="CDD" id="cd01650">
    <property type="entry name" value="RT_nLTR_like"/>
    <property type="match status" value="1"/>
</dbReference>
<dbReference type="PANTHER" id="PTHR19446">
    <property type="entry name" value="REVERSE TRANSCRIPTASES"/>
    <property type="match status" value="1"/>
</dbReference>
<dbReference type="AlphaFoldDB" id="A0A4Y2L3L7"/>
<sequence>MGHFPRPWKRSKLVLLNKPGKDTSDPRAYRPICLLSTMRKVLDKLVSQLILHHYHSNNLLNPFQHGFRASKSRETAGFELREVVPEKVGQNQGVCMVSLDVAGAFDNACWESILYLLGEVACPLNIFRLVRSYLRNRWVCYETQATRVEHEVKRGYPQGSCSGPLFWNIVADSLLNQRFPENTYVQAYADDLVLVIWGHNESQIGDQGRAAMSIIEEWGELNKLRVSPQMSYRLRLSLANLPVVYLYGQPIRAVGELKYLGVIWDEGLTFHAHFKDRKVAIDSLSYRLALTVCKWYSNQPCLLKKIHKGALETKALYGHGAWGHRLNLKTFCELFTTFDW</sequence>
<dbReference type="GO" id="GO:0071897">
    <property type="term" value="P:DNA biosynthetic process"/>
    <property type="evidence" value="ECO:0007669"/>
    <property type="project" value="UniProtKB-ARBA"/>
</dbReference>
<proteinExistence type="predicted"/>
<feature type="domain" description="Reverse transcriptase" evidence="1">
    <location>
        <begin position="1"/>
        <end position="264"/>
    </location>
</feature>
<name>A0A4Y2L3L7_ARAVE</name>
<dbReference type="InterPro" id="IPR043502">
    <property type="entry name" value="DNA/RNA_pol_sf"/>
</dbReference>
<gene>
    <name evidence="2" type="primary">R1A1-elementORF2_728</name>
    <name evidence="2" type="ORF">AVEN_84225_1</name>
</gene>
<dbReference type="InterPro" id="IPR000477">
    <property type="entry name" value="RT_dom"/>
</dbReference>
<evidence type="ECO:0000313" key="3">
    <source>
        <dbReference type="Proteomes" id="UP000499080"/>
    </source>
</evidence>
<dbReference type="OrthoDB" id="411871at2759"/>
<keyword evidence="3" id="KW-1185">Reference proteome</keyword>
<accession>A0A4Y2L3L7</accession>
<reference evidence="2 3" key="1">
    <citation type="journal article" date="2019" name="Sci. Rep.">
        <title>Orb-weaving spider Araneus ventricosus genome elucidates the spidroin gene catalogue.</title>
        <authorList>
            <person name="Kono N."/>
            <person name="Nakamura H."/>
            <person name="Ohtoshi R."/>
            <person name="Moran D.A.P."/>
            <person name="Shinohara A."/>
            <person name="Yoshida Y."/>
            <person name="Fujiwara M."/>
            <person name="Mori M."/>
            <person name="Tomita M."/>
            <person name="Arakawa K."/>
        </authorList>
    </citation>
    <scope>NUCLEOTIDE SEQUENCE [LARGE SCALE GENOMIC DNA]</scope>
</reference>
<evidence type="ECO:0000313" key="2">
    <source>
        <dbReference type="EMBL" id="GBN08397.1"/>
    </source>
</evidence>
<evidence type="ECO:0000259" key="1">
    <source>
        <dbReference type="PROSITE" id="PS50878"/>
    </source>
</evidence>
<dbReference type="PROSITE" id="PS50878">
    <property type="entry name" value="RT_POL"/>
    <property type="match status" value="1"/>
</dbReference>
<dbReference type="Pfam" id="PF00078">
    <property type="entry name" value="RVT_1"/>
    <property type="match status" value="1"/>
</dbReference>
<dbReference type="Proteomes" id="UP000499080">
    <property type="component" value="Unassembled WGS sequence"/>
</dbReference>
<protein>
    <recommendedName>
        <fullName evidence="1">Reverse transcriptase domain-containing protein</fullName>
    </recommendedName>
</protein>
<organism evidence="2 3">
    <name type="scientific">Araneus ventricosus</name>
    <name type="common">Orbweaver spider</name>
    <name type="synonym">Epeira ventricosa</name>
    <dbReference type="NCBI Taxonomy" id="182803"/>
    <lineage>
        <taxon>Eukaryota</taxon>
        <taxon>Metazoa</taxon>
        <taxon>Ecdysozoa</taxon>
        <taxon>Arthropoda</taxon>
        <taxon>Chelicerata</taxon>
        <taxon>Arachnida</taxon>
        <taxon>Araneae</taxon>
        <taxon>Araneomorphae</taxon>
        <taxon>Entelegynae</taxon>
        <taxon>Araneoidea</taxon>
        <taxon>Araneidae</taxon>
        <taxon>Araneus</taxon>
    </lineage>
</organism>
<dbReference type="EMBL" id="BGPR01005260">
    <property type="protein sequence ID" value="GBN08397.1"/>
    <property type="molecule type" value="Genomic_DNA"/>
</dbReference>
<dbReference type="SUPFAM" id="SSF56672">
    <property type="entry name" value="DNA/RNA polymerases"/>
    <property type="match status" value="1"/>
</dbReference>